<evidence type="ECO:0000259" key="4">
    <source>
        <dbReference type="PROSITE" id="PS50949"/>
    </source>
</evidence>
<protein>
    <submittedName>
        <fullName evidence="5">FadR family transcriptional regulator</fullName>
    </submittedName>
</protein>
<dbReference type="SUPFAM" id="SSF46785">
    <property type="entry name" value="Winged helix' DNA-binding domain"/>
    <property type="match status" value="1"/>
</dbReference>
<dbReference type="RefSeq" id="WP_154473373.1">
    <property type="nucleotide sequence ID" value="NZ_DBEWUL010000071.1"/>
</dbReference>
<dbReference type="PROSITE" id="PS50949">
    <property type="entry name" value="HTH_GNTR"/>
    <property type="match status" value="1"/>
</dbReference>
<evidence type="ECO:0000256" key="2">
    <source>
        <dbReference type="ARBA" id="ARBA00023125"/>
    </source>
</evidence>
<evidence type="ECO:0000313" key="6">
    <source>
        <dbReference type="Proteomes" id="UP000429958"/>
    </source>
</evidence>
<dbReference type="PRINTS" id="PR00035">
    <property type="entry name" value="HTHGNTR"/>
</dbReference>
<reference evidence="5 6" key="1">
    <citation type="submission" date="2019-08" db="EMBL/GenBank/DDBJ databases">
        <title>In-depth cultivation of the pig gut microbiome towards novel bacterial diversity and tailored functional studies.</title>
        <authorList>
            <person name="Wylensek D."/>
            <person name="Hitch T.C.A."/>
            <person name="Clavel T."/>
        </authorList>
    </citation>
    <scope>NUCLEOTIDE SEQUENCE [LARGE SCALE GENOMIC DNA]</scope>
    <source>
        <strain evidence="5 6">WCA-389-WT-23D1</strain>
    </source>
</reference>
<proteinExistence type="predicted"/>
<dbReference type="SUPFAM" id="SSF48008">
    <property type="entry name" value="GntR ligand-binding domain-like"/>
    <property type="match status" value="1"/>
</dbReference>
<name>A0A7X2NN40_9CLOT</name>
<dbReference type="PANTHER" id="PTHR43537">
    <property type="entry name" value="TRANSCRIPTIONAL REGULATOR, GNTR FAMILY"/>
    <property type="match status" value="1"/>
</dbReference>
<dbReference type="EMBL" id="VUMD01000016">
    <property type="protein sequence ID" value="MSS37935.1"/>
    <property type="molecule type" value="Genomic_DNA"/>
</dbReference>
<dbReference type="InterPro" id="IPR036390">
    <property type="entry name" value="WH_DNA-bd_sf"/>
</dbReference>
<keyword evidence="6" id="KW-1185">Reference proteome</keyword>
<dbReference type="Pfam" id="PF00392">
    <property type="entry name" value="GntR"/>
    <property type="match status" value="1"/>
</dbReference>
<dbReference type="GO" id="GO:0003700">
    <property type="term" value="F:DNA-binding transcription factor activity"/>
    <property type="evidence" value="ECO:0007669"/>
    <property type="project" value="InterPro"/>
</dbReference>
<dbReference type="SMART" id="SM00345">
    <property type="entry name" value="HTH_GNTR"/>
    <property type="match status" value="1"/>
</dbReference>
<dbReference type="Pfam" id="PF07729">
    <property type="entry name" value="FCD"/>
    <property type="match status" value="1"/>
</dbReference>
<keyword evidence="1" id="KW-0805">Transcription regulation</keyword>
<evidence type="ECO:0000256" key="3">
    <source>
        <dbReference type="ARBA" id="ARBA00023163"/>
    </source>
</evidence>
<dbReference type="SMART" id="SM00895">
    <property type="entry name" value="FCD"/>
    <property type="match status" value="1"/>
</dbReference>
<dbReference type="Gene3D" id="1.20.120.530">
    <property type="entry name" value="GntR ligand-binding domain-like"/>
    <property type="match status" value="1"/>
</dbReference>
<organism evidence="5 6">
    <name type="scientific">Clostridium porci</name>
    <dbReference type="NCBI Taxonomy" id="2605778"/>
    <lineage>
        <taxon>Bacteria</taxon>
        <taxon>Bacillati</taxon>
        <taxon>Bacillota</taxon>
        <taxon>Clostridia</taxon>
        <taxon>Eubacteriales</taxon>
        <taxon>Clostridiaceae</taxon>
        <taxon>Clostridium</taxon>
    </lineage>
</organism>
<sequence length="230" mass="25638">MRLESIDTSSLAERVADKIEGLIIDNQLNSGDKLANEIELVSQLGVGRGTIREAMKILESRNVVEIRRGKGTYICDNLGMVGDPLGFRFAHDKKKLAEDLSDLRCILEPEIAALSAEKATEQDIEELQKICTDVSEMIKRGEDYSQRDIEFHVKIATITGNLVIPQLIPLITQGVSLYVNLTNHNMAGSAAITHQKVVDAIKRHDSEGAYASMLEHMKENRENLELLKKK</sequence>
<dbReference type="AlphaFoldDB" id="A0A7X2NN40"/>
<evidence type="ECO:0000313" key="5">
    <source>
        <dbReference type="EMBL" id="MSS37935.1"/>
    </source>
</evidence>
<dbReference type="Gene3D" id="1.10.10.10">
    <property type="entry name" value="Winged helix-like DNA-binding domain superfamily/Winged helix DNA-binding domain"/>
    <property type="match status" value="1"/>
</dbReference>
<keyword evidence="3" id="KW-0804">Transcription</keyword>
<dbReference type="PANTHER" id="PTHR43537:SF5">
    <property type="entry name" value="UXU OPERON TRANSCRIPTIONAL REGULATOR"/>
    <property type="match status" value="1"/>
</dbReference>
<gene>
    <name evidence="5" type="ORF">FYJ39_15565</name>
</gene>
<accession>A0A7X2NN40</accession>
<dbReference type="InterPro" id="IPR008920">
    <property type="entry name" value="TF_FadR/GntR_C"/>
</dbReference>
<dbReference type="InterPro" id="IPR036388">
    <property type="entry name" value="WH-like_DNA-bd_sf"/>
</dbReference>
<comment type="caution">
    <text evidence="5">The sequence shown here is derived from an EMBL/GenBank/DDBJ whole genome shotgun (WGS) entry which is preliminary data.</text>
</comment>
<dbReference type="InterPro" id="IPR011711">
    <property type="entry name" value="GntR_C"/>
</dbReference>
<dbReference type="CDD" id="cd07377">
    <property type="entry name" value="WHTH_GntR"/>
    <property type="match status" value="1"/>
</dbReference>
<evidence type="ECO:0000256" key="1">
    <source>
        <dbReference type="ARBA" id="ARBA00023015"/>
    </source>
</evidence>
<dbReference type="InterPro" id="IPR000524">
    <property type="entry name" value="Tscrpt_reg_HTH_GntR"/>
</dbReference>
<feature type="domain" description="HTH gntR-type" evidence="4">
    <location>
        <begin position="9"/>
        <end position="77"/>
    </location>
</feature>
<dbReference type="Proteomes" id="UP000429958">
    <property type="component" value="Unassembled WGS sequence"/>
</dbReference>
<keyword evidence="2" id="KW-0238">DNA-binding</keyword>
<dbReference type="GO" id="GO:0003677">
    <property type="term" value="F:DNA binding"/>
    <property type="evidence" value="ECO:0007669"/>
    <property type="project" value="UniProtKB-KW"/>
</dbReference>